<dbReference type="Proteomes" id="UP001500879">
    <property type="component" value="Unassembled WGS sequence"/>
</dbReference>
<dbReference type="PANTHER" id="PTHR46825">
    <property type="entry name" value="D-ALANYL-D-ALANINE-CARBOXYPEPTIDASE/ENDOPEPTIDASE AMPH"/>
    <property type="match status" value="1"/>
</dbReference>
<accession>A0ABP3I7C1</accession>
<comment type="caution">
    <text evidence="2">The sequence shown here is derived from an EMBL/GenBank/DDBJ whole genome shotgun (WGS) entry which is preliminary data.</text>
</comment>
<dbReference type="InterPro" id="IPR012338">
    <property type="entry name" value="Beta-lactam/transpept-like"/>
</dbReference>
<dbReference type="GO" id="GO:0016787">
    <property type="term" value="F:hydrolase activity"/>
    <property type="evidence" value="ECO:0007669"/>
    <property type="project" value="UniProtKB-KW"/>
</dbReference>
<reference evidence="3" key="1">
    <citation type="journal article" date="2019" name="Int. J. Syst. Evol. Microbiol.">
        <title>The Global Catalogue of Microorganisms (GCM) 10K type strain sequencing project: providing services to taxonomists for standard genome sequencing and annotation.</title>
        <authorList>
            <consortium name="The Broad Institute Genomics Platform"/>
            <consortium name="The Broad Institute Genome Sequencing Center for Infectious Disease"/>
            <person name="Wu L."/>
            <person name="Ma J."/>
        </authorList>
    </citation>
    <scope>NUCLEOTIDE SEQUENCE [LARGE SCALE GENOMIC DNA]</scope>
    <source>
        <strain evidence="3">JCM 4788</strain>
    </source>
</reference>
<evidence type="ECO:0000259" key="1">
    <source>
        <dbReference type="Pfam" id="PF00144"/>
    </source>
</evidence>
<sequence length="315" mass="34409">MTGRPRSVDDRFRIASITKTFVATVLLQQEAEGRIGLDDKVERWLPGVVRGNGNDGRRISVRQLLNHTSGIYDYTDDPGHLKKYVRAPGFLRHRYDAVTPDLAVRTALSHRPGFEPGARYGYSNTNYVLAALIMEKAGGRSYEDEVRTRIIEPLGLHGTVLPGRSVDVPEPSSRAYSTLGTDPGARKIYDVTRQNASQSWGDGDIISTAADLNRFFSALIRGELLPAEQLAEMKTTVAHPQNPAYRYGLGIATFKAACGVWLWGNDGGWIGSFSQAVTTEDGRHTLALNLNGDWSVPDSAGTDLLKAEFCSPAGS</sequence>
<dbReference type="Gene3D" id="3.40.710.10">
    <property type="entry name" value="DD-peptidase/beta-lactamase superfamily"/>
    <property type="match status" value="1"/>
</dbReference>
<name>A0ABP3I7C1_9ACTN</name>
<feature type="domain" description="Beta-lactamase-related" evidence="1">
    <location>
        <begin position="2"/>
        <end position="292"/>
    </location>
</feature>
<protein>
    <submittedName>
        <fullName evidence="2">Serine hydrolase domain-containing protein</fullName>
    </submittedName>
</protein>
<dbReference type="SUPFAM" id="SSF56601">
    <property type="entry name" value="beta-lactamase/transpeptidase-like"/>
    <property type="match status" value="1"/>
</dbReference>
<evidence type="ECO:0000313" key="3">
    <source>
        <dbReference type="Proteomes" id="UP001500879"/>
    </source>
</evidence>
<gene>
    <name evidence="2" type="ORF">GCM10010357_12020</name>
</gene>
<dbReference type="InterPro" id="IPR050491">
    <property type="entry name" value="AmpC-like"/>
</dbReference>
<dbReference type="PANTHER" id="PTHR46825:SF7">
    <property type="entry name" value="D-ALANYL-D-ALANINE CARBOXYPEPTIDASE"/>
    <property type="match status" value="1"/>
</dbReference>
<dbReference type="InterPro" id="IPR001466">
    <property type="entry name" value="Beta-lactam-related"/>
</dbReference>
<evidence type="ECO:0000313" key="2">
    <source>
        <dbReference type="EMBL" id="GAA0392852.1"/>
    </source>
</evidence>
<organism evidence="2 3">
    <name type="scientific">Streptomyces luteireticuli</name>
    <dbReference type="NCBI Taxonomy" id="173858"/>
    <lineage>
        <taxon>Bacteria</taxon>
        <taxon>Bacillati</taxon>
        <taxon>Actinomycetota</taxon>
        <taxon>Actinomycetes</taxon>
        <taxon>Kitasatosporales</taxon>
        <taxon>Streptomycetaceae</taxon>
        <taxon>Streptomyces</taxon>
    </lineage>
</organism>
<keyword evidence="3" id="KW-1185">Reference proteome</keyword>
<dbReference type="Pfam" id="PF00144">
    <property type="entry name" value="Beta-lactamase"/>
    <property type="match status" value="1"/>
</dbReference>
<proteinExistence type="predicted"/>
<keyword evidence="2" id="KW-0378">Hydrolase</keyword>
<dbReference type="EMBL" id="BAAABX010000010">
    <property type="protein sequence ID" value="GAA0392852.1"/>
    <property type="molecule type" value="Genomic_DNA"/>
</dbReference>